<gene>
    <name evidence="1" type="ORF">GA0070618_6110</name>
</gene>
<evidence type="ECO:0000313" key="1">
    <source>
        <dbReference type="EMBL" id="SCF38927.1"/>
    </source>
</evidence>
<protein>
    <submittedName>
        <fullName evidence="1">Uncharacterized protein</fullName>
    </submittedName>
</protein>
<sequence>MRYGTDLRHPVRMPFRRCRHRARVGDAAANHPLFPEVTASDLRRGGRLGSTRQKRALAAGMLVLAGALPSCGGPADPSERTAEAEASAREMADRIVTDLRAPTVVRTRTADDIGRTLAARSEASLVAVSGVDTAHPDGVTAVLLVTGSGTDGAWLEPEWITEDFCFALRFTATSVASPRLVPCPSPTVRPTFPPAPEPKVPSLDELRAALATSTPDEPAVRAALARLPLDPTVRVDVAARDAVVGVALRHPAGGTGGYGCLFGRVRAGAVEMWRPSEVQLVPGELACRATESLAGYGRQPPG</sequence>
<dbReference type="Proteomes" id="UP000198253">
    <property type="component" value="Chromosome I"/>
</dbReference>
<proteinExistence type="predicted"/>
<dbReference type="EMBL" id="LT607413">
    <property type="protein sequence ID" value="SCF38927.1"/>
    <property type="molecule type" value="Genomic_DNA"/>
</dbReference>
<dbReference type="AlphaFoldDB" id="A0A1C5A136"/>
<evidence type="ECO:0000313" key="2">
    <source>
        <dbReference type="Proteomes" id="UP000198253"/>
    </source>
</evidence>
<organism evidence="1 2">
    <name type="scientific">Micromonospora echinospora</name>
    <name type="common">Micromonospora purpurea</name>
    <dbReference type="NCBI Taxonomy" id="1877"/>
    <lineage>
        <taxon>Bacteria</taxon>
        <taxon>Bacillati</taxon>
        <taxon>Actinomycetota</taxon>
        <taxon>Actinomycetes</taxon>
        <taxon>Micromonosporales</taxon>
        <taxon>Micromonosporaceae</taxon>
        <taxon>Micromonospora</taxon>
    </lineage>
</organism>
<keyword evidence="2" id="KW-1185">Reference proteome</keyword>
<accession>A0A1C5A136</accession>
<name>A0A1C5A136_MICEC</name>
<dbReference type="InParanoid" id="A0A1C5A136"/>
<reference evidence="2" key="1">
    <citation type="submission" date="2016-06" db="EMBL/GenBank/DDBJ databases">
        <authorList>
            <person name="Varghese N."/>
            <person name="Submissions Spin"/>
        </authorList>
    </citation>
    <scope>NUCLEOTIDE SEQUENCE [LARGE SCALE GENOMIC DNA]</scope>
    <source>
        <strain evidence="2">DSM 43816</strain>
    </source>
</reference>